<reference evidence="1 2" key="1">
    <citation type="journal article" date="2019" name="Sci. Rep.">
        <title>Orb-weaving spider Araneus ventricosus genome elucidates the spidroin gene catalogue.</title>
        <authorList>
            <person name="Kono N."/>
            <person name="Nakamura H."/>
            <person name="Ohtoshi R."/>
            <person name="Moran D.A.P."/>
            <person name="Shinohara A."/>
            <person name="Yoshida Y."/>
            <person name="Fujiwara M."/>
            <person name="Mori M."/>
            <person name="Tomita M."/>
            <person name="Arakawa K."/>
        </authorList>
    </citation>
    <scope>NUCLEOTIDE SEQUENCE [LARGE SCALE GENOMIC DNA]</scope>
</reference>
<organism evidence="1 2">
    <name type="scientific">Araneus ventricosus</name>
    <name type="common">Orbweaver spider</name>
    <name type="synonym">Epeira ventricosa</name>
    <dbReference type="NCBI Taxonomy" id="182803"/>
    <lineage>
        <taxon>Eukaryota</taxon>
        <taxon>Metazoa</taxon>
        <taxon>Ecdysozoa</taxon>
        <taxon>Arthropoda</taxon>
        <taxon>Chelicerata</taxon>
        <taxon>Arachnida</taxon>
        <taxon>Araneae</taxon>
        <taxon>Araneomorphae</taxon>
        <taxon>Entelegynae</taxon>
        <taxon>Araneoidea</taxon>
        <taxon>Araneidae</taxon>
        <taxon>Araneus</taxon>
    </lineage>
</organism>
<dbReference type="AlphaFoldDB" id="A0A4Y2H443"/>
<sequence>MNVNKTQLTYVHTLPQFNKILADPTKNIKDIYLPTEEVAAIVWENKKQFIPQDTTTNVLLAAFTTTWARLKLFRDRKVGGRCSVSRYRQYHLRQYCMDLEEKIPLQDPHKIVPDAKKRKFLRKEETKYYKLVYDKRVIQPDFTTLSYGY</sequence>
<accession>A0A4Y2H443</accession>
<comment type="caution">
    <text evidence="1">The sequence shown here is derived from an EMBL/GenBank/DDBJ whole genome shotgun (WGS) entry which is preliminary data.</text>
</comment>
<dbReference type="EMBL" id="BGPR01001749">
    <property type="protein sequence ID" value="GBM61062.1"/>
    <property type="molecule type" value="Genomic_DNA"/>
</dbReference>
<keyword evidence="2" id="KW-1185">Reference proteome</keyword>
<dbReference type="OrthoDB" id="6119432at2759"/>
<proteinExistence type="predicted"/>
<gene>
    <name evidence="1" type="ORF">AVEN_264383_1</name>
</gene>
<name>A0A4Y2H443_ARAVE</name>
<evidence type="ECO:0000313" key="1">
    <source>
        <dbReference type="EMBL" id="GBM61062.1"/>
    </source>
</evidence>
<protein>
    <submittedName>
        <fullName evidence="1">Uncharacterized protein</fullName>
    </submittedName>
</protein>
<dbReference type="Proteomes" id="UP000499080">
    <property type="component" value="Unassembled WGS sequence"/>
</dbReference>
<evidence type="ECO:0000313" key="2">
    <source>
        <dbReference type="Proteomes" id="UP000499080"/>
    </source>
</evidence>